<accession>K5UUA2</accession>
<keyword evidence="2" id="KW-1185">Reference proteome</keyword>
<dbReference type="AlphaFoldDB" id="K5UUA2"/>
<dbReference type="InParanoid" id="K5UUA2"/>
<dbReference type="KEGG" id="pco:PHACADRAFT_260003"/>
<sequence>MYPTRSASLDESVVFVPPSTNSQAVFTLEEDECFPMTLDTMSRDDSKLCIPQVNSWENALQLTHMEPEFPAQVQDSFLVGRLGTPPPPSQPPGLTFSLDSVSSSGSFDERYSAFAAGALPEERGVAKITSDMARLRVEPTATVPGRVPNCDADADIGMDIDIEFTSVEHYDAKTIVDDIMRFNPTDEDRTLLRAPYLTFCRDLPSVDDVAAAD</sequence>
<name>K5UUA2_PHACS</name>
<evidence type="ECO:0000313" key="2">
    <source>
        <dbReference type="Proteomes" id="UP000008370"/>
    </source>
</evidence>
<dbReference type="GeneID" id="18917590"/>
<gene>
    <name evidence="1" type="ORF">PHACADRAFT_260003</name>
</gene>
<proteinExistence type="predicted"/>
<protein>
    <submittedName>
        <fullName evidence="1">Uncharacterized protein</fullName>
    </submittedName>
</protein>
<dbReference type="Proteomes" id="UP000008370">
    <property type="component" value="Unassembled WGS sequence"/>
</dbReference>
<dbReference type="EMBL" id="JH930474">
    <property type="protein sequence ID" value="EKM53576.1"/>
    <property type="molecule type" value="Genomic_DNA"/>
</dbReference>
<reference evidence="1 2" key="1">
    <citation type="journal article" date="2012" name="BMC Genomics">
        <title>Comparative genomics of the white-rot fungi, Phanerochaete carnosa and P. chrysosporium, to elucidate the genetic basis of the distinct wood types they colonize.</title>
        <authorList>
            <person name="Suzuki H."/>
            <person name="MacDonald J."/>
            <person name="Syed K."/>
            <person name="Salamov A."/>
            <person name="Hori C."/>
            <person name="Aerts A."/>
            <person name="Henrissat B."/>
            <person name="Wiebenga A."/>
            <person name="vanKuyk P.A."/>
            <person name="Barry K."/>
            <person name="Lindquist E."/>
            <person name="LaButti K."/>
            <person name="Lapidus A."/>
            <person name="Lucas S."/>
            <person name="Coutinho P."/>
            <person name="Gong Y."/>
            <person name="Samejima M."/>
            <person name="Mahadevan R."/>
            <person name="Abou-Zaid M."/>
            <person name="de Vries R.P."/>
            <person name="Igarashi K."/>
            <person name="Yadav J.S."/>
            <person name="Grigoriev I.V."/>
            <person name="Master E.R."/>
        </authorList>
    </citation>
    <scope>NUCLEOTIDE SEQUENCE [LARGE SCALE GENOMIC DNA]</scope>
    <source>
        <strain evidence="1 2">HHB-10118-sp</strain>
    </source>
</reference>
<dbReference type="HOGENOM" id="CLU_1294830_0_0_1"/>
<dbReference type="RefSeq" id="XP_007398262.1">
    <property type="nucleotide sequence ID" value="XM_007398200.1"/>
</dbReference>
<evidence type="ECO:0000313" key="1">
    <source>
        <dbReference type="EMBL" id="EKM53576.1"/>
    </source>
</evidence>
<organism evidence="1 2">
    <name type="scientific">Phanerochaete carnosa (strain HHB-10118-sp)</name>
    <name type="common">White-rot fungus</name>
    <name type="synonym">Peniophora carnosa</name>
    <dbReference type="NCBI Taxonomy" id="650164"/>
    <lineage>
        <taxon>Eukaryota</taxon>
        <taxon>Fungi</taxon>
        <taxon>Dikarya</taxon>
        <taxon>Basidiomycota</taxon>
        <taxon>Agaricomycotina</taxon>
        <taxon>Agaricomycetes</taxon>
        <taxon>Polyporales</taxon>
        <taxon>Phanerochaetaceae</taxon>
        <taxon>Phanerochaete</taxon>
    </lineage>
</organism>